<dbReference type="STRING" id="1586287.BBK82_08545"/>
<name>A0A1B2HEG4_9PSEU</name>
<organism evidence="1 2">
    <name type="scientific">Lentzea guizhouensis</name>
    <dbReference type="NCBI Taxonomy" id="1586287"/>
    <lineage>
        <taxon>Bacteria</taxon>
        <taxon>Bacillati</taxon>
        <taxon>Actinomycetota</taxon>
        <taxon>Actinomycetes</taxon>
        <taxon>Pseudonocardiales</taxon>
        <taxon>Pseudonocardiaceae</taxon>
        <taxon>Lentzea</taxon>
    </lineage>
</organism>
<evidence type="ECO:0000313" key="1">
    <source>
        <dbReference type="EMBL" id="ANZ36108.1"/>
    </source>
</evidence>
<evidence type="ECO:0000313" key="2">
    <source>
        <dbReference type="Proteomes" id="UP000093053"/>
    </source>
</evidence>
<keyword evidence="2" id="KW-1185">Reference proteome</keyword>
<proteinExistence type="predicted"/>
<dbReference type="OrthoDB" id="3700439at2"/>
<sequence>MKKFDKPISVFAPGAELETIYFTPNLTGDGVSNHEDLPDEIRVTISYDGPFVKKFFGFDKIERYEDSFDLDTIPVRARVWLSSSTEPSARLKEINKSLKSVAAEISALRKVVNDK</sequence>
<gene>
    <name evidence="1" type="ORF">BBK82_08545</name>
</gene>
<dbReference type="EMBL" id="CP016793">
    <property type="protein sequence ID" value="ANZ36108.1"/>
    <property type="molecule type" value="Genomic_DNA"/>
</dbReference>
<dbReference type="Proteomes" id="UP000093053">
    <property type="component" value="Chromosome"/>
</dbReference>
<accession>A0A1B2HEG4</accession>
<protein>
    <submittedName>
        <fullName evidence="1">Uncharacterized protein</fullName>
    </submittedName>
</protein>
<dbReference type="AlphaFoldDB" id="A0A1B2HEG4"/>
<dbReference type="KEGG" id="led:BBK82_08545"/>
<reference evidence="1 2" key="1">
    <citation type="submission" date="2016-07" db="EMBL/GenBank/DDBJ databases">
        <title>Complete genome sequence of the Lentzea guizhouensis DHS C013.</title>
        <authorList>
            <person name="Cao C."/>
        </authorList>
    </citation>
    <scope>NUCLEOTIDE SEQUENCE [LARGE SCALE GENOMIC DNA]</scope>
    <source>
        <strain evidence="1 2">DHS C013</strain>
    </source>
</reference>
<dbReference type="RefSeq" id="WP_065914514.1">
    <property type="nucleotide sequence ID" value="NZ_CP016793.1"/>
</dbReference>